<gene>
    <name evidence="1" type="ORF">AN618_23620</name>
</gene>
<keyword evidence="2" id="KW-1185">Reference proteome</keyword>
<organism evidence="1 2">
    <name type="scientific">Fervidicola ferrireducens</name>
    <dbReference type="NCBI Taxonomy" id="520764"/>
    <lineage>
        <taxon>Bacteria</taxon>
        <taxon>Bacillati</taxon>
        <taxon>Bacillota</taxon>
        <taxon>Clostridia</taxon>
        <taxon>Thermosediminibacterales</taxon>
        <taxon>Thermosediminibacteraceae</taxon>
        <taxon>Fervidicola</taxon>
    </lineage>
</organism>
<dbReference type="Proteomes" id="UP000070427">
    <property type="component" value="Unassembled WGS sequence"/>
</dbReference>
<dbReference type="EMBL" id="LOED01000054">
    <property type="protein sequence ID" value="KXG74244.1"/>
    <property type="molecule type" value="Genomic_DNA"/>
</dbReference>
<dbReference type="InParanoid" id="A0A140L119"/>
<dbReference type="AlphaFoldDB" id="A0A140L119"/>
<sequence length="37" mass="4245">MLEARILKGKLRVGESPLFVYALLFVVSVKVYSNKEF</sequence>
<proteinExistence type="predicted"/>
<protein>
    <submittedName>
        <fullName evidence="1">Uncharacterized protein</fullName>
    </submittedName>
</protein>
<accession>A0A140L119</accession>
<reference evidence="1 2" key="1">
    <citation type="submission" date="2015-12" db="EMBL/GenBank/DDBJ databases">
        <title>Draft genome sequnece of Fervidicola ferrireducens strain Y170.</title>
        <authorList>
            <person name="Patel B.K."/>
        </authorList>
    </citation>
    <scope>NUCLEOTIDE SEQUENCE [LARGE SCALE GENOMIC DNA]</scope>
    <source>
        <strain evidence="1 2">Y170</strain>
    </source>
</reference>
<name>A0A140L119_9FIRM</name>
<evidence type="ECO:0000313" key="1">
    <source>
        <dbReference type="EMBL" id="KXG74244.1"/>
    </source>
</evidence>
<dbReference type="STRING" id="520764.AN618_23620"/>
<evidence type="ECO:0000313" key="2">
    <source>
        <dbReference type="Proteomes" id="UP000070427"/>
    </source>
</evidence>
<comment type="caution">
    <text evidence="1">The sequence shown here is derived from an EMBL/GenBank/DDBJ whole genome shotgun (WGS) entry which is preliminary data.</text>
</comment>